<proteinExistence type="inferred from homology"/>
<keyword evidence="2 4" id="KW-0547">Nucleotide-binding</keyword>
<dbReference type="AlphaFoldDB" id="A0A1M7SQK7"/>
<dbReference type="RefSeq" id="WP_072696848.1">
    <property type="nucleotide sequence ID" value="NZ_FRDI01000004.1"/>
</dbReference>
<evidence type="ECO:0000256" key="3">
    <source>
        <dbReference type="ARBA" id="ARBA00022840"/>
    </source>
</evidence>
<evidence type="ECO:0000256" key="5">
    <source>
        <dbReference type="RuleBase" id="RU361279"/>
    </source>
</evidence>
<dbReference type="Gene3D" id="3.40.50.10420">
    <property type="entry name" value="NagB/RpiA/CoA transferase-like"/>
    <property type="match status" value="1"/>
</dbReference>
<dbReference type="SUPFAM" id="SSF100950">
    <property type="entry name" value="NagB/RpiA/CoA transferase-like"/>
    <property type="match status" value="1"/>
</dbReference>
<dbReference type="GO" id="GO:0046872">
    <property type="term" value="F:metal ion binding"/>
    <property type="evidence" value="ECO:0007669"/>
    <property type="project" value="UniProtKB-KW"/>
</dbReference>
<dbReference type="PIRSF" id="PIRSF006806">
    <property type="entry name" value="FTHF_cligase"/>
    <property type="match status" value="1"/>
</dbReference>
<keyword evidence="6" id="KW-0436">Ligase</keyword>
<dbReference type="PANTHER" id="PTHR23407">
    <property type="entry name" value="ATPASE INHIBITOR/5-FORMYLTETRAHYDROFOLATE CYCLO-LIGASE"/>
    <property type="match status" value="1"/>
</dbReference>
<evidence type="ECO:0000256" key="1">
    <source>
        <dbReference type="ARBA" id="ARBA00010638"/>
    </source>
</evidence>
<feature type="binding site" evidence="4">
    <location>
        <begin position="153"/>
        <end position="161"/>
    </location>
    <ligand>
        <name>ATP</name>
        <dbReference type="ChEBI" id="CHEBI:30616"/>
    </ligand>
</feature>
<feature type="binding site" evidence="4">
    <location>
        <position position="52"/>
    </location>
    <ligand>
        <name>substrate</name>
    </ligand>
</feature>
<comment type="catalytic activity">
    <reaction evidence="5">
        <text>(6S)-5-formyl-5,6,7,8-tetrahydrofolate + ATP = (6R)-5,10-methenyltetrahydrofolate + ADP + phosphate</text>
        <dbReference type="Rhea" id="RHEA:10488"/>
        <dbReference type="ChEBI" id="CHEBI:30616"/>
        <dbReference type="ChEBI" id="CHEBI:43474"/>
        <dbReference type="ChEBI" id="CHEBI:57455"/>
        <dbReference type="ChEBI" id="CHEBI:57457"/>
        <dbReference type="ChEBI" id="CHEBI:456216"/>
        <dbReference type="EC" id="6.3.3.2"/>
    </reaction>
</comment>
<name>A0A1M7SQK7_9BACT</name>
<keyword evidence="3 4" id="KW-0067">ATP-binding</keyword>
<reference evidence="6 7" key="1">
    <citation type="submission" date="2016-12" db="EMBL/GenBank/DDBJ databases">
        <authorList>
            <person name="Song W.-J."/>
            <person name="Kurnit D.M."/>
        </authorList>
    </citation>
    <scope>NUCLEOTIDE SEQUENCE [LARGE SCALE GENOMIC DNA]</scope>
    <source>
        <strain evidence="6 7">DSM 11393</strain>
    </source>
</reference>
<dbReference type="GO" id="GO:0009396">
    <property type="term" value="P:folic acid-containing compound biosynthetic process"/>
    <property type="evidence" value="ECO:0007669"/>
    <property type="project" value="TreeGrafter"/>
</dbReference>
<evidence type="ECO:0000313" key="7">
    <source>
        <dbReference type="Proteomes" id="UP000186469"/>
    </source>
</evidence>
<dbReference type="GO" id="GO:0005524">
    <property type="term" value="F:ATP binding"/>
    <property type="evidence" value="ECO:0007669"/>
    <property type="project" value="UniProtKB-KW"/>
</dbReference>
<gene>
    <name evidence="6" type="ORF">SAMN02745728_01163</name>
</gene>
<dbReference type="GO" id="GO:0035999">
    <property type="term" value="P:tetrahydrofolate interconversion"/>
    <property type="evidence" value="ECO:0007669"/>
    <property type="project" value="TreeGrafter"/>
</dbReference>
<evidence type="ECO:0000256" key="2">
    <source>
        <dbReference type="ARBA" id="ARBA00022741"/>
    </source>
</evidence>
<organism evidence="6 7">
    <name type="scientific">Desulfovibrio litoralis DSM 11393</name>
    <dbReference type="NCBI Taxonomy" id="1121455"/>
    <lineage>
        <taxon>Bacteria</taxon>
        <taxon>Pseudomonadati</taxon>
        <taxon>Thermodesulfobacteriota</taxon>
        <taxon>Desulfovibrionia</taxon>
        <taxon>Desulfovibrionales</taxon>
        <taxon>Desulfovibrionaceae</taxon>
        <taxon>Desulfovibrio</taxon>
    </lineage>
</organism>
<dbReference type="Pfam" id="PF01812">
    <property type="entry name" value="5-FTHF_cyc-lig"/>
    <property type="match status" value="1"/>
</dbReference>
<dbReference type="NCBIfam" id="TIGR02727">
    <property type="entry name" value="MTHFS_bact"/>
    <property type="match status" value="1"/>
</dbReference>
<comment type="similarity">
    <text evidence="1 5">Belongs to the 5-formyltetrahydrofolate cyclo-ligase family.</text>
</comment>
<dbReference type="InterPro" id="IPR024185">
    <property type="entry name" value="FTHF_cligase-like_sf"/>
</dbReference>
<feature type="binding site" evidence="4">
    <location>
        <position position="57"/>
    </location>
    <ligand>
        <name>substrate</name>
    </ligand>
</feature>
<keyword evidence="7" id="KW-1185">Reference proteome</keyword>
<dbReference type="Proteomes" id="UP000186469">
    <property type="component" value="Unassembled WGS sequence"/>
</dbReference>
<dbReference type="GO" id="GO:0030272">
    <property type="term" value="F:5-formyltetrahydrofolate cyclo-ligase activity"/>
    <property type="evidence" value="ECO:0007669"/>
    <property type="project" value="UniProtKB-EC"/>
</dbReference>
<evidence type="ECO:0000313" key="6">
    <source>
        <dbReference type="EMBL" id="SHN60837.1"/>
    </source>
</evidence>
<dbReference type="PANTHER" id="PTHR23407:SF1">
    <property type="entry name" value="5-FORMYLTETRAHYDROFOLATE CYCLO-LIGASE"/>
    <property type="match status" value="1"/>
</dbReference>
<dbReference type="EMBL" id="FRDI01000004">
    <property type="protein sequence ID" value="SHN60837.1"/>
    <property type="molecule type" value="Genomic_DNA"/>
</dbReference>
<protein>
    <recommendedName>
        <fullName evidence="5">5-formyltetrahydrofolate cyclo-ligase</fullName>
        <ecNumber evidence="5">6.3.3.2</ecNumber>
    </recommendedName>
</protein>
<keyword evidence="5" id="KW-0479">Metal-binding</keyword>
<dbReference type="InterPro" id="IPR037171">
    <property type="entry name" value="NagB/RpiA_transferase-like"/>
</dbReference>
<sequence>MLKKNKSQIRQAVKALEAQVDKTVKNELPLKIQHNLLNSKEWKEAELVGLYMPLADEAQTNLLFKSALAMKKVILLPRCIEIYLEDKVLGKTLRSIEFVPCHSLDELSTQKFGILEPLPTLKALTPGEGIFTPKTKKTLFIIPGRAFDLNGGRLGRGAGYYDTYLSNPLLKEVFLVGYGFSFSVYPALPLEPHDIKMNALCTDKEFICFKS</sequence>
<dbReference type="OrthoDB" id="9801938at2"/>
<accession>A0A1M7SQK7</accession>
<evidence type="ECO:0000256" key="4">
    <source>
        <dbReference type="PIRSR" id="PIRSR006806-1"/>
    </source>
</evidence>
<dbReference type="EC" id="6.3.3.2" evidence="5"/>
<dbReference type="STRING" id="1121455.SAMN02745728_01163"/>
<dbReference type="InterPro" id="IPR002698">
    <property type="entry name" value="FTHF_cligase"/>
</dbReference>
<comment type="cofactor">
    <cofactor evidence="5">
        <name>Mg(2+)</name>
        <dbReference type="ChEBI" id="CHEBI:18420"/>
    </cofactor>
</comment>
<keyword evidence="5" id="KW-0460">Magnesium</keyword>
<feature type="binding site" evidence="4">
    <location>
        <begin position="6"/>
        <end position="10"/>
    </location>
    <ligand>
        <name>ATP</name>
        <dbReference type="ChEBI" id="CHEBI:30616"/>
    </ligand>
</feature>